<name>A0A0G0KAV9_9BACT</name>
<evidence type="ECO:0000256" key="10">
    <source>
        <dbReference type="ARBA" id="ARBA00023458"/>
    </source>
</evidence>
<dbReference type="InterPro" id="IPR004753">
    <property type="entry name" value="MreB"/>
</dbReference>
<feature type="domain" description="Penicillin-binding protein transpeptidase" evidence="11">
    <location>
        <begin position="581"/>
        <end position="855"/>
    </location>
</feature>
<keyword evidence="8" id="KW-0472">Membrane</keyword>
<comment type="subcellular location">
    <subcellularLocation>
        <location evidence="2">Cell membrane</location>
    </subcellularLocation>
    <subcellularLocation>
        <location evidence="1">Membrane</location>
        <topology evidence="1">Single-pass membrane protein</topology>
    </subcellularLocation>
</comment>
<evidence type="ECO:0000259" key="12">
    <source>
        <dbReference type="Pfam" id="PF03717"/>
    </source>
</evidence>
<dbReference type="Gene3D" id="3.90.1310.10">
    <property type="entry name" value="Penicillin-binding protein 2a (Domain 2)"/>
    <property type="match status" value="1"/>
</dbReference>
<comment type="similarity">
    <text evidence="10">Belongs to the FtsA/MreB family.</text>
</comment>
<dbReference type="GO" id="GO:0005886">
    <property type="term" value="C:plasma membrane"/>
    <property type="evidence" value="ECO:0007669"/>
    <property type="project" value="TreeGrafter"/>
</dbReference>
<dbReference type="Pfam" id="PF03717">
    <property type="entry name" value="PBP_dimer"/>
    <property type="match status" value="1"/>
</dbReference>
<feature type="non-terminal residue" evidence="13">
    <location>
        <position position="857"/>
    </location>
</feature>
<dbReference type="Proteomes" id="UP000034591">
    <property type="component" value="Unassembled WGS sequence"/>
</dbReference>
<dbReference type="CDD" id="cd10225">
    <property type="entry name" value="ASKHA_NBD_MreB-like"/>
    <property type="match status" value="1"/>
</dbReference>
<dbReference type="SUPFAM" id="SSF56601">
    <property type="entry name" value="beta-lactamase/transpeptidase-like"/>
    <property type="match status" value="1"/>
</dbReference>
<dbReference type="GO" id="GO:0008360">
    <property type="term" value="P:regulation of cell shape"/>
    <property type="evidence" value="ECO:0007669"/>
    <property type="project" value="UniProtKB-KW"/>
</dbReference>
<dbReference type="InterPro" id="IPR036138">
    <property type="entry name" value="PBP_dimer_sf"/>
</dbReference>
<dbReference type="InterPro" id="IPR005311">
    <property type="entry name" value="PBP_dimer"/>
</dbReference>
<dbReference type="Pfam" id="PF06723">
    <property type="entry name" value="MreB_Mbl"/>
    <property type="match status" value="1"/>
</dbReference>
<keyword evidence="7" id="KW-1133">Transmembrane helix</keyword>
<evidence type="ECO:0000313" key="13">
    <source>
        <dbReference type="EMBL" id="KKQ37716.1"/>
    </source>
</evidence>
<evidence type="ECO:0000256" key="6">
    <source>
        <dbReference type="ARBA" id="ARBA00022984"/>
    </source>
</evidence>
<gene>
    <name evidence="13" type="ORF">US53_C0011G0001</name>
</gene>
<evidence type="ECO:0000256" key="1">
    <source>
        <dbReference type="ARBA" id="ARBA00004167"/>
    </source>
</evidence>
<dbReference type="NCBIfam" id="NF010539">
    <property type="entry name" value="PRK13927.1"/>
    <property type="match status" value="1"/>
</dbReference>
<evidence type="ECO:0000256" key="9">
    <source>
        <dbReference type="ARBA" id="ARBA00023316"/>
    </source>
</evidence>
<keyword evidence="4" id="KW-0812">Transmembrane</keyword>
<dbReference type="InterPro" id="IPR001460">
    <property type="entry name" value="PCN-bd_Tpept"/>
</dbReference>
<dbReference type="SUPFAM" id="SSF53067">
    <property type="entry name" value="Actin-like ATPase domain"/>
    <property type="match status" value="2"/>
</dbReference>
<dbReference type="InterPro" id="IPR050515">
    <property type="entry name" value="Beta-lactam/transpept"/>
</dbReference>
<dbReference type="NCBIfam" id="TIGR00904">
    <property type="entry name" value="mreB"/>
    <property type="match status" value="1"/>
</dbReference>
<dbReference type="PANTHER" id="PTHR30627:SF2">
    <property type="entry name" value="PEPTIDOGLYCAN D,D-TRANSPEPTIDASE MRDA"/>
    <property type="match status" value="1"/>
</dbReference>
<keyword evidence="6" id="KW-0573">Peptidoglycan synthesis</keyword>
<dbReference type="GO" id="GO:0000902">
    <property type="term" value="P:cell morphogenesis"/>
    <property type="evidence" value="ECO:0007669"/>
    <property type="project" value="InterPro"/>
</dbReference>
<evidence type="ECO:0000256" key="4">
    <source>
        <dbReference type="ARBA" id="ARBA00022692"/>
    </source>
</evidence>
<keyword evidence="5" id="KW-0133">Cell shape</keyword>
<dbReference type="InterPro" id="IPR012338">
    <property type="entry name" value="Beta-lactam/transpept-like"/>
</dbReference>
<sequence length="857" mass="93808">MFNFSDIYTNYILQYSFSLDDKEDILAERTEMRIFRTKFRKITDAGRKISKLPMNRFFGLFSHDVGIDLGTANTLVWVKGKGIVIREPSVVARHKKSKEILAIGTAAKKMIGRAPASIETVRPLRDGVIADFDATAAMLSHYIKKVHESGTVIPKIPRPRVVIGIPSGVTEVERRAVADAAITSGAREAHLIEEPMAAAIGANLPIENPEGVFIIDIGGGTSEMAVISLGGTVVGRSIRVAGDEMNEAIVSYVRLKYSLLLGEPTAEDVKITIGTSVPEEKERYTVVRGRDLENGLPKSMKLSSSEIREALAPTVQEIVRNVVDTLEETPPELVADIMERSIVMAGGGSLLPGIDKIISDATKMPTIVAEESESWLIWFLRGLVILVFLIIVGRLTDLQIIKGEYYRSLAEGNRVRRVPIHAARGKILARGGEAMVGNKEVKKRILFDSQSFKKSKDLEGANADEIISEWEREYYLSDNLAHVSGYLGEASEEEVGKVKAQCPSLGPSRLGSWVGRSGIEQEYDCLLRGIDGEELIEVDTQGNKVRTLGIKKPISGGDIKTNIDFGLQEKISQLMSGKNGAVVVQDSRGEVIALYSSPSFNPNIFVQDVRGKEVELVLNDKNLPMFNRVIGGIFHPGSVFKPIVAISALEEEKIDKDFIYTDTGKIAFDTAYGSFSFSNWYYTQYGGVEGEIKLPRAIARSTDTFFYKVGEIAGVEVIDKWASKFGLDSKTGVDLPGEVDGLIPSPEWKLKVKGERWFLGNTYHISIGQGDLALTVVGIHRANLAVSNGGKLCDLKIVGNTNCTNLKVKKENLDLIKEGMKKACSTGGTGFTFFDFAEKHNGLEVACKTGTAETNED</sequence>
<dbReference type="PANTHER" id="PTHR30627">
    <property type="entry name" value="PEPTIDOGLYCAN D,D-TRANSPEPTIDASE"/>
    <property type="match status" value="1"/>
</dbReference>
<evidence type="ECO:0000256" key="8">
    <source>
        <dbReference type="ARBA" id="ARBA00023136"/>
    </source>
</evidence>
<dbReference type="GO" id="GO:0008658">
    <property type="term" value="F:penicillin binding"/>
    <property type="evidence" value="ECO:0007669"/>
    <property type="project" value="InterPro"/>
</dbReference>
<evidence type="ECO:0000256" key="3">
    <source>
        <dbReference type="ARBA" id="ARBA00022475"/>
    </source>
</evidence>
<keyword evidence="3" id="KW-1003">Cell membrane</keyword>
<evidence type="ECO:0000256" key="7">
    <source>
        <dbReference type="ARBA" id="ARBA00022989"/>
    </source>
</evidence>
<proteinExistence type="inferred from homology"/>
<dbReference type="InterPro" id="IPR043129">
    <property type="entry name" value="ATPase_NBD"/>
</dbReference>
<accession>A0A0G0KAV9</accession>
<evidence type="ECO:0000313" key="14">
    <source>
        <dbReference type="Proteomes" id="UP000034591"/>
    </source>
</evidence>
<dbReference type="HAMAP" id="MF_02207">
    <property type="entry name" value="MreB"/>
    <property type="match status" value="1"/>
</dbReference>
<dbReference type="InterPro" id="IPR056546">
    <property type="entry name" value="MreB_MamK-like"/>
</dbReference>
<dbReference type="PATRIC" id="fig|1618545.3.peg.175"/>
<evidence type="ECO:0000256" key="2">
    <source>
        <dbReference type="ARBA" id="ARBA00004236"/>
    </source>
</evidence>
<dbReference type="Pfam" id="PF00905">
    <property type="entry name" value="Transpeptidase"/>
    <property type="match status" value="1"/>
</dbReference>
<evidence type="ECO:0000259" key="11">
    <source>
        <dbReference type="Pfam" id="PF00905"/>
    </source>
</evidence>
<dbReference type="PRINTS" id="PR01652">
    <property type="entry name" value="SHAPEPROTEIN"/>
</dbReference>
<dbReference type="EMBL" id="LBTI01000011">
    <property type="protein sequence ID" value="KKQ37716.1"/>
    <property type="molecule type" value="Genomic_DNA"/>
</dbReference>
<reference evidence="13 14" key="1">
    <citation type="journal article" date="2015" name="Nature">
        <title>rRNA introns, odd ribosomes, and small enigmatic genomes across a large radiation of phyla.</title>
        <authorList>
            <person name="Brown C.T."/>
            <person name="Hug L.A."/>
            <person name="Thomas B.C."/>
            <person name="Sharon I."/>
            <person name="Castelle C.J."/>
            <person name="Singh A."/>
            <person name="Wilkins M.J."/>
            <person name="Williams K.H."/>
            <person name="Banfield J.F."/>
        </authorList>
    </citation>
    <scope>NUCLEOTIDE SEQUENCE [LARGE SCALE GENOMIC DNA]</scope>
</reference>
<organism evidence="13 14">
    <name type="scientific">Candidatus Woesebacteria bacterium GW2011_GWA1_37_7</name>
    <dbReference type="NCBI Taxonomy" id="1618545"/>
    <lineage>
        <taxon>Bacteria</taxon>
        <taxon>Candidatus Woeseibacteriota</taxon>
    </lineage>
</organism>
<dbReference type="SUPFAM" id="SSF56519">
    <property type="entry name" value="Penicillin binding protein dimerisation domain"/>
    <property type="match status" value="1"/>
</dbReference>
<dbReference type="AlphaFoldDB" id="A0A0G0KAV9"/>
<protein>
    <submittedName>
        <fullName evidence="13">Rod shape-determining protein mreB</fullName>
    </submittedName>
</protein>
<comment type="caution">
    <text evidence="13">The sequence shown here is derived from an EMBL/GenBank/DDBJ whole genome shotgun (WGS) entry which is preliminary data.</text>
</comment>
<evidence type="ECO:0000256" key="5">
    <source>
        <dbReference type="ARBA" id="ARBA00022960"/>
    </source>
</evidence>
<dbReference type="GO" id="GO:0071555">
    <property type="term" value="P:cell wall organization"/>
    <property type="evidence" value="ECO:0007669"/>
    <property type="project" value="TreeGrafter"/>
</dbReference>
<dbReference type="Gene3D" id="3.30.420.40">
    <property type="match status" value="2"/>
</dbReference>
<keyword evidence="9" id="KW-0961">Cell wall biogenesis/degradation</keyword>
<dbReference type="Gene3D" id="3.40.710.10">
    <property type="entry name" value="DD-peptidase/beta-lactamase superfamily"/>
    <property type="match status" value="1"/>
</dbReference>
<feature type="domain" description="Penicillin-binding protein dimerisation" evidence="12">
    <location>
        <begin position="465"/>
        <end position="547"/>
    </location>
</feature>
<dbReference type="STRING" id="1618545.US53_C0011G0001"/>